<organism evidence="3 4">
    <name type="scientific">Branchiostoma lanceolatum</name>
    <name type="common">Common lancelet</name>
    <name type="synonym">Amphioxus lanceolatum</name>
    <dbReference type="NCBI Taxonomy" id="7740"/>
    <lineage>
        <taxon>Eukaryota</taxon>
        <taxon>Metazoa</taxon>
        <taxon>Chordata</taxon>
        <taxon>Cephalochordata</taxon>
        <taxon>Leptocardii</taxon>
        <taxon>Amphioxiformes</taxon>
        <taxon>Branchiostomatidae</taxon>
        <taxon>Branchiostoma</taxon>
    </lineage>
</organism>
<evidence type="ECO:0000313" key="3">
    <source>
        <dbReference type="EMBL" id="CAH1252737.1"/>
    </source>
</evidence>
<evidence type="ECO:0000313" key="4">
    <source>
        <dbReference type="Proteomes" id="UP000838412"/>
    </source>
</evidence>
<gene>
    <name evidence="3" type="primary">Hypp996</name>
    <name evidence="3" type="ORF">BLAG_LOCUS12739</name>
</gene>
<evidence type="ECO:0000259" key="1">
    <source>
        <dbReference type="Pfam" id="PF21787"/>
    </source>
</evidence>
<dbReference type="OrthoDB" id="6129029at2759"/>
<dbReference type="AlphaFoldDB" id="A0A8J9ZFI8"/>
<sequence length="906" mass="103470">MLTKDVLHCRLRNLFSQKKGHYLRVLDAYNAYRSSYADCIPLDKFGGAIKECFPTVMKRRITTDNIRQSFYFNLFLIEDKENISPTVPSTTVTSTATVHRNKENISPTVPSTTVTSTATVHRNKESISPTVPSTTVTSTATVHSNKESIPPSVDSATSSETLHHLMQYAQSDKCAGTWCVTKLQNAMELCKLETKFVNGHKACRVVTVSNTLSVSVTYNGSPVDMPKMGLPSHINNTQEFENVLLKIGNTPACGGLRGQIYTQTKYPALKAAVETVCEDSAEPQQLLRSLECSQLVSVAPGAKVVRCTKCDSLRSAVKQARWRREKLKRVTGNVSQIPAKKTRWDFLSEEEKKNRYNAEQAKRVRADDRAEYHKDRYATLKETIRLAKEDHEDIEHMFNKMDSDVTKLFPKEHRKQLLWKIQRDHVLNKRNQWNPEFLDVCLQLWQRSKQGYADLKDSGFPKLPSERLLQYKKNTVNQRPGLHTEVFEWMNKEAEQQRVTERGRHGFIVFDEMKIQGSVQLRRVGDEFEIAGLVDMGDFYQSMQSLQTGGEQKAEMATHVFQVAFKGCEGFFFPFVWYPTTEIAPICIFNCHWDSVFYLEEYGFFSHACLCDGGQANRDFIKGHFGSEENAIAKKFTINNLYGEGSYSFIMDPPHNIKKLRNNLEKSTVTGTARCFKTRGQNILWAHLKEAYLHDKTNARAPLTSCKIRDGHFQLTPATRMRNHLASDVFSDDMLELLDNYQEFKRHQKGDDDSMSLTREYISAANEFVQIFANTKPIRTMDDPRLMRLDAALHWFLDWKQDVMDNVNLTSKERNKSYISEKLHFDLCSMVFGFKSYVHTMTSQFPGMGLVAGHTNQDALENMFGCIRASNGSNTNPTVLQYGPSVNGYIHCRSFKVRNGNSARKN</sequence>
<feature type="domain" description="Transposable element P transposase-like RNase H" evidence="1">
    <location>
        <begin position="479"/>
        <end position="622"/>
    </location>
</feature>
<name>A0A8J9ZFI8_BRALA</name>
<dbReference type="InterPro" id="IPR048367">
    <property type="entry name" value="TNP-like_RNaseH_C"/>
</dbReference>
<proteinExistence type="predicted"/>
<reference evidence="3" key="1">
    <citation type="submission" date="2022-01" db="EMBL/GenBank/DDBJ databases">
        <authorList>
            <person name="Braso-Vives M."/>
        </authorList>
    </citation>
    <scope>NUCLEOTIDE SEQUENCE</scope>
</reference>
<dbReference type="InterPro" id="IPR048365">
    <property type="entry name" value="TNP-like_RNaseH_N"/>
</dbReference>
<dbReference type="Pfam" id="PF21787">
    <property type="entry name" value="TNP-like_RNaseH_N"/>
    <property type="match status" value="1"/>
</dbReference>
<protein>
    <submittedName>
        <fullName evidence="3">Hypp996 protein</fullName>
    </submittedName>
</protein>
<dbReference type="Pfam" id="PF21789">
    <property type="entry name" value="TNP-like_RNaseH_C"/>
    <property type="match status" value="1"/>
</dbReference>
<feature type="domain" description="Transposable element P transposase-like RNase H C-terminal" evidence="2">
    <location>
        <begin position="856"/>
        <end position="882"/>
    </location>
</feature>
<dbReference type="Proteomes" id="UP000838412">
    <property type="component" value="Chromosome 2"/>
</dbReference>
<evidence type="ECO:0000259" key="2">
    <source>
        <dbReference type="Pfam" id="PF21789"/>
    </source>
</evidence>
<dbReference type="EMBL" id="OV696687">
    <property type="protein sequence ID" value="CAH1252737.1"/>
    <property type="molecule type" value="Genomic_DNA"/>
</dbReference>
<keyword evidence="4" id="KW-1185">Reference proteome</keyword>
<accession>A0A8J9ZFI8</accession>